<comment type="caution">
    <text evidence="6">The sequence shown here is derived from an EMBL/GenBank/DDBJ whole genome shotgun (WGS) entry which is preliminary data.</text>
</comment>
<evidence type="ECO:0000313" key="7">
    <source>
        <dbReference type="Proteomes" id="UP000807469"/>
    </source>
</evidence>
<sequence length="380" mass="41797">MNRQPVKKRVVVVGGGGAGASIVRGLVKVLDPSKHELILITSRPQYAHLPAALRVLVDEDTPINTLFMPYDTIFDHFPAKLVIGCISSIDENKSLQGGRLILKTGEQIVYDILAVATGSRWDGCLSFPSEQDLYEEHIRIWRNKFAKAHDIVIVGGGAVGIEAAGEIKDVYPDKSVTIVHNENYLMNDIYPRKFRMDLERRLRLRGINVIVDDAVEGQPRVDGRMPLKTRNGASLRCDLLIAARGTTPNTSLFNFILPTPLGSNGYVQVGSTLQVRGHPSIFAAGDIINVPEVKQLVKTTAHAAVVVANIVSYLRNEQPKKVWKPGKEMIIVSNGRNGGGAYLGVLWGLKFGDMFSKLINSRDLFVEHARKNLGLPVHSN</sequence>
<dbReference type="GO" id="GO:0004174">
    <property type="term" value="F:electron-transferring-flavoprotein dehydrogenase activity"/>
    <property type="evidence" value="ECO:0007669"/>
    <property type="project" value="TreeGrafter"/>
</dbReference>
<dbReference type="GO" id="GO:0050660">
    <property type="term" value="F:flavin adenine dinucleotide binding"/>
    <property type="evidence" value="ECO:0007669"/>
    <property type="project" value="TreeGrafter"/>
</dbReference>
<evidence type="ECO:0000256" key="4">
    <source>
        <dbReference type="ARBA" id="ARBA00023002"/>
    </source>
</evidence>
<dbReference type="GO" id="GO:0005737">
    <property type="term" value="C:cytoplasm"/>
    <property type="evidence" value="ECO:0007669"/>
    <property type="project" value="TreeGrafter"/>
</dbReference>
<keyword evidence="7" id="KW-1185">Reference proteome</keyword>
<dbReference type="InterPro" id="IPR036188">
    <property type="entry name" value="FAD/NAD-bd_sf"/>
</dbReference>
<accession>A0A9P5Z4K5</accession>
<dbReference type="PANTHER" id="PTHR43735">
    <property type="entry name" value="APOPTOSIS-INDUCING FACTOR 1"/>
    <property type="match status" value="1"/>
</dbReference>
<keyword evidence="3" id="KW-0274">FAD</keyword>
<dbReference type="SUPFAM" id="SSF51905">
    <property type="entry name" value="FAD/NAD(P)-binding domain"/>
    <property type="match status" value="1"/>
</dbReference>
<dbReference type="PRINTS" id="PR00411">
    <property type="entry name" value="PNDRDTASEI"/>
</dbReference>
<evidence type="ECO:0000256" key="2">
    <source>
        <dbReference type="ARBA" id="ARBA00022630"/>
    </source>
</evidence>
<evidence type="ECO:0000256" key="3">
    <source>
        <dbReference type="ARBA" id="ARBA00022827"/>
    </source>
</evidence>
<dbReference type="Gene3D" id="3.50.50.100">
    <property type="match status" value="1"/>
</dbReference>
<gene>
    <name evidence="6" type="ORF">BDN70DRAFT_578104</name>
</gene>
<dbReference type="PANTHER" id="PTHR43735:SF3">
    <property type="entry name" value="FERROPTOSIS SUPPRESSOR PROTEIN 1"/>
    <property type="match status" value="1"/>
</dbReference>
<reference evidence="6" key="1">
    <citation type="submission" date="2020-11" db="EMBL/GenBank/DDBJ databases">
        <authorList>
            <consortium name="DOE Joint Genome Institute"/>
            <person name="Ahrendt S."/>
            <person name="Riley R."/>
            <person name="Andreopoulos W."/>
            <person name="Labutti K."/>
            <person name="Pangilinan J."/>
            <person name="Ruiz-Duenas F.J."/>
            <person name="Barrasa J.M."/>
            <person name="Sanchez-Garcia M."/>
            <person name="Camarero S."/>
            <person name="Miyauchi S."/>
            <person name="Serrano A."/>
            <person name="Linde D."/>
            <person name="Babiker R."/>
            <person name="Drula E."/>
            <person name="Ayuso-Fernandez I."/>
            <person name="Pacheco R."/>
            <person name="Padilla G."/>
            <person name="Ferreira P."/>
            <person name="Barriuso J."/>
            <person name="Kellner H."/>
            <person name="Castanera R."/>
            <person name="Alfaro M."/>
            <person name="Ramirez L."/>
            <person name="Pisabarro A.G."/>
            <person name="Kuo A."/>
            <person name="Tritt A."/>
            <person name="Lipzen A."/>
            <person name="He G."/>
            <person name="Yan M."/>
            <person name="Ng V."/>
            <person name="Cullen D."/>
            <person name="Martin F."/>
            <person name="Rosso M.-N."/>
            <person name="Henrissat B."/>
            <person name="Hibbett D."/>
            <person name="Martinez A.T."/>
            <person name="Grigoriev I.V."/>
        </authorList>
    </citation>
    <scope>NUCLEOTIDE SEQUENCE</scope>
    <source>
        <strain evidence="6">CIRM-BRFM 674</strain>
    </source>
</reference>
<keyword evidence="2" id="KW-0285">Flavoprotein</keyword>
<dbReference type="Pfam" id="PF07992">
    <property type="entry name" value="Pyr_redox_2"/>
    <property type="match status" value="1"/>
</dbReference>
<comment type="similarity">
    <text evidence="1">Belongs to the FAD-dependent oxidoreductase family.</text>
</comment>
<evidence type="ECO:0000256" key="1">
    <source>
        <dbReference type="ARBA" id="ARBA00006442"/>
    </source>
</evidence>
<dbReference type="AlphaFoldDB" id="A0A9P5Z4K5"/>
<organism evidence="6 7">
    <name type="scientific">Pholiota conissans</name>
    <dbReference type="NCBI Taxonomy" id="109636"/>
    <lineage>
        <taxon>Eukaryota</taxon>
        <taxon>Fungi</taxon>
        <taxon>Dikarya</taxon>
        <taxon>Basidiomycota</taxon>
        <taxon>Agaricomycotina</taxon>
        <taxon>Agaricomycetes</taxon>
        <taxon>Agaricomycetidae</taxon>
        <taxon>Agaricales</taxon>
        <taxon>Agaricineae</taxon>
        <taxon>Strophariaceae</taxon>
        <taxon>Pholiota</taxon>
    </lineage>
</organism>
<dbReference type="EMBL" id="MU155186">
    <property type="protein sequence ID" value="KAF9480977.1"/>
    <property type="molecule type" value="Genomic_DNA"/>
</dbReference>
<keyword evidence="4" id="KW-0560">Oxidoreductase</keyword>
<dbReference type="InterPro" id="IPR023753">
    <property type="entry name" value="FAD/NAD-binding_dom"/>
</dbReference>
<dbReference type="PRINTS" id="PR00368">
    <property type="entry name" value="FADPNR"/>
</dbReference>
<proteinExistence type="inferred from homology"/>
<feature type="domain" description="FAD/NAD(P)-binding" evidence="5">
    <location>
        <begin position="9"/>
        <end position="294"/>
    </location>
</feature>
<evidence type="ECO:0000259" key="5">
    <source>
        <dbReference type="Pfam" id="PF07992"/>
    </source>
</evidence>
<evidence type="ECO:0000313" key="6">
    <source>
        <dbReference type="EMBL" id="KAF9480977.1"/>
    </source>
</evidence>
<protein>
    <submittedName>
        <fullName evidence="6">FAD/NAD(P)-binding domain-containing protein</fullName>
    </submittedName>
</protein>
<name>A0A9P5Z4K5_9AGAR</name>
<dbReference type="OrthoDB" id="202203at2759"/>
<dbReference type="Proteomes" id="UP000807469">
    <property type="component" value="Unassembled WGS sequence"/>
</dbReference>